<feature type="transmembrane region" description="Helical" evidence="6">
    <location>
        <begin position="198"/>
        <end position="218"/>
    </location>
</feature>
<evidence type="ECO:0000256" key="6">
    <source>
        <dbReference type="SAM" id="Phobius"/>
    </source>
</evidence>
<keyword evidence="5 6" id="KW-0472">Membrane</keyword>
<evidence type="ECO:0000313" key="8">
    <source>
        <dbReference type="EMBL" id="GAA0656388.1"/>
    </source>
</evidence>
<evidence type="ECO:0000256" key="4">
    <source>
        <dbReference type="ARBA" id="ARBA00022989"/>
    </source>
</evidence>
<reference evidence="8 9" key="1">
    <citation type="journal article" date="2019" name="Int. J. Syst. Evol. Microbiol.">
        <title>The Global Catalogue of Microorganisms (GCM) 10K type strain sequencing project: providing services to taxonomists for standard genome sequencing and annotation.</title>
        <authorList>
            <consortium name="The Broad Institute Genomics Platform"/>
            <consortium name="The Broad Institute Genome Sequencing Center for Infectious Disease"/>
            <person name="Wu L."/>
            <person name="Ma J."/>
        </authorList>
    </citation>
    <scope>NUCLEOTIDE SEQUENCE [LARGE SCALE GENOMIC DNA]</scope>
    <source>
        <strain evidence="8 9">JCM 16327</strain>
    </source>
</reference>
<proteinExistence type="predicted"/>
<feature type="domain" description="VTT" evidence="7">
    <location>
        <begin position="74"/>
        <end position="191"/>
    </location>
</feature>
<dbReference type="EMBL" id="BAAADU010000002">
    <property type="protein sequence ID" value="GAA0656388.1"/>
    <property type="molecule type" value="Genomic_DNA"/>
</dbReference>
<name>A0AAV3T3V9_9EURY</name>
<sequence length="229" mass="24468">MRSLRLFRSHEARRSALVALVGLLAALLVLAAVFARLDVFSTPAELRAFLDSFGRATPVAFVLLQAMQVVAAPVPGQVLSFVSGYLFGPLWGTAYSVLGASIGSYAAFWLSRRYGRPYVERIVADDAFEWFETVTAENGLLALFLVFLIPGLPDDVLCFVAGLTDLDLKKMTVAAALGRIPGFFFAALAGSNAAAGDYASAIVIAAALGLAGLVCWVYRERVRAALSRV</sequence>
<feature type="transmembrane region" description="Helical" evidence="6">
    <location>
        <begin position="55"/>
        <end position="74"/>
    </location>
</feature>
<evidence type="ECO:0000256" key="3">
    <source>
        <dbReference type="ARBA" id="ARBA00022692"/>
    </source>
</evidence>
<dbReference type="RefSeq" id="WP_227259928.1">
    <property type="nucleotide sequence ID" value="NZ_BAAADU010000002.1"/>
</dbReference>
<dbReference type="InterPro" id="IPR015414">
    <property type="entry name" value="TMEM64"/>
</dbReference>
<dbReference type="GO" id="GO:0005886">
    <property type="term" value="C:plasma membrane"/>
    <property type="evidence" value="ECO:0007669"/>
    <property type="project" value="UniProtKB-SubCell"/>
</dbReference>
<feature type="transmembrane region" description="Helical" evidence="6">
    <location>
        <begin position="173"/>
        <end position="192"/>
    </location>
</feature>
<comment type="subcellular location">
    <subcellularLocation>
        <location evidence="1">Cell membrane</location>
        <topology evidence="1">Multi-pass membrane protein</topology>
    </subcellularLocation>
</comment>
<dbReference type="AlphaFoldDB" id="A0AAV3T3V9"/>
<evidence type="ECO:0000313" key="9">
    <source>
        <dbReference type="Proteomes" id="UP001500194"/>
    </source>
</evidence>
<evidence type="ECO:0000256" key="1">
    <source>
        <dbReference type="ARBA" id="ARBA00004651"/>
    </source>
</evidence>
<keyword evidence="4 6" id="KW-1133">Transmembrane helix</keyword>
<accession>A0AAV3T3V9</accession>
<dbReference type="InterPro" id="IPR032816">
    <property type="entry name" value="VTT_dom"/>
</dbReference>
<dbReference type="Pfam" id="PF09335">
    <property type="entry name" value="VTT_dom"/>
    <property type="match status" value="1"/>
</dbReference>
<keyword evidence="2" id="KW-1003">Cell membrane</keyword>
<feature type="transmembrane region" description="Helical" evidence="6">
    <location>
        <begin position="140"/>
        <end position="161"/>
    </location>
</feature>
<comment type="caution">
    <text evidence="8">The sequence shown here is derived from an EMBL/GenBank/DDBJ whole genome shotgun (WGS) entry which is preliminary data.</text>
</comment>
<gene>
    <name evidence="8" type="ORF">GCM10009019_20400</name>
</gene>
<dbReference type="Proteomes" id="UP001500194">
    <property type="component" value="Unassembled WGS sequence"/>
</dbReference>
<evidence type="ECO:0000256" key="5">
    <source>
        <dbReference type="ARBA" id="ARBA00023136"/>
    </source>
</evidence>
<organism evidence="8 9">
    <name type="scientific">Salarchaeum japonicum</name>
    <dbReference type="NCBI Taxonomy" id="555573"/>
    <lineage>
        <taxon>Archaea</taxon>
        <taxon>Methanobacteriati</taxon>
        <taxon>Methanobacteriota</taxon>
        <taxon>Stenosarchaea group</taxon>
        <taxon>Halobacteria</taxon>
        <taxon>Halobacteriales</taxon>
        <taxon>Halobacteriaceae</taxon>
    </lineage>
</organism>
<evidence type="ECO:0000259" key="7">
    <source>
        <dbReference type="Pfam" id="PF09335"/>
    </source>
</evidence>
<protein>
    <recommendedName>
        <fullName evidence="7">VTT domain-containing protein</fullName>
    </recommendedName>
</protein>
<dbReference type="PANTHER" id="PTHR12677:SF59">
    <property type="entry name" value="GOLGI APPARATUS MEMBRANE PROTEIN TVP38-RELATED"/>
    <property type="match status" value="1"/>
</dbReference>
<feature type="transmembrane region" description="Helical" evidence="6">
    <location>
        <begin position="86"/>
        <end position="110"/>
    </location>
</feature>
<evidence type="ECO:0000256" key="2">
    <source>
        <dbReference type="ARBA" id="ARBA00022475"/>
    </source>
</evidence>
<keyword evidence="9" id="KW-1185">Reference proteome</keyword>
<dbReference type="PANTHER" id="PTHR12677">
    <property type="entry name" value="GOLGI APPARATUS MEMBRANE PROTEIN TVP38-RELATED"/>
    <property type="match status" value="1"/>
</dbReference>
<dbReference type="GeneID" id="68573280"/>
<keyword evidence="3 6" id="KW-0812">Transmembrane</keyword>